<keyword evidence="6" id="KW-0945">Host-virus interaction</keyword>
<comment type="similarity">
    <text evidence="2">Belongs to the orbivirus VP2 family.</text>
</comment>
<keyword evidence="12" id="KW-1160">Virus entry into host cell</keyword>
<evidence type="ECO:0000256" key="1">
    <source>
        <dbReference type="ARBA" id="ARBA00004328"/>
    </source>
</evidence>
<evidence type="ECO:0000256" key="6">
    <source>
        <dbReference type="ARBA" id="ARBA00022581"/>
    </source>
</evidence>
<dbReference type="Proteomes" id="UP000102147">
    <property type="component" value="Genome"/>
</dbReference>
<dbReference type="GO" id="GO:0019062">
    <property type="term" value="P:virion attachment to host cell"/>
    <property type="evidence" value="ECO:0007669"/>
    <property type="project" value="UniProtKB-KW"/>
</dbReference>
<reference evidence="13 14" key="1">
    <citation type="submission" date="2014-03" db="EMBL/GenBank/DDBJ databases">
        <title>Molecular Epidemiology of Bluetongue Virus Serotype 1 Circulating in Italy.</title>
        <authorList>
            <person name="Lorusso A."/>
            <person name="Marcacci M."/>
            <person name="Ancora M."/>
            <person name="Mangone I."/>
            <person name="Camma C."/>
            <person name="Savini G."/>
        </authorList>
    </citation>
    <scope>NUCLEOTIDE SEQUENCE [LARGE SCALE GENOMIC DNA]</scope>
    <source>
        <strain evidence="13">SAD2010</strain>
    </source>
</reference>
<evidence type="ECO:0000256" key="7">
    <source>
        <dbReference type="ARBA" id="ARBA00022595"/>
    </source>
</evidence>
<keyword evidence="8" id="KW-1161">Viral attachment to host cell</keyword>
<evidence type="ECO:0000256" key="12">
    <source>
        <dbReference type="ARBA" id="ARBA00023296"/>
    </source>
</evidence>
<evidence type="ECO:0000256" key="11">
    <source>
        <dbReference type="ARBA" id="ARBA00022996"/>
    </source>
</evidence>
<dbReference type="Pfam" id="PF00898">
    <property type="entry name" value="Orbi_VP2"/>
    <property type="match status" value="1"/>
</dbReference>
<evidence type="ECO:0000313" key="13">
    <source>
        <dbReference type="EMBL" id="AID16371.1"/>
    </source>
</evidence>
<evidence type="ECO:0000256" key="8">
    <source>
        <dbReference type="ARBA" id="ARBA00022804"/>
    </source>
</evidence>
<keyword evidence="5" id="KW-1165">Clathrin-mediated endocytosis of virus by host</keyword>
<name>A0A068CBB1_BTV1</name>
<accession>A0A068CBB1</accession>
<evidence type="ECO:0000256" key="3">
    <source>
        <dbReference type="ARBA" id="ARBA00015347"/>
    </source>
</evidence>
<keyword evidence="11" id="KW-1153">Inner capsid protein</keyword>
<keyword evidence="10" id="KW-1164">Virus endocytosis by host</keyword>
<dbReference type="InterPro" id="IPR001742">
    <property type="entry name" value="Capsid_VP2_Orbivir"/>
</dbReference>
<dbReference type="GO" id="GO:0075512">
    <property type="term" value="P:clathrin-dependent endocytosis of virus by host cell"/>
    <property type="evidence" value="ECO:0007669"/>
    <property type="project" value="UniProtKB-KW"/>
</dbReference>
<proteinExistence type="inferred from homology"/>
<dbReference type="EMBL" id="KJ577115">
    <property type="protein sequence ID" value="AID16371.1"/>
    <property type="molecule type" value="Genomic_RNA"/>
</dbReference>
<evidence type="ECO:0000256" key="9">
    <source>
        <dbReference type="ARBA" id="ARBA00022844"/>
    </source>
</evidence>
<evidence type="ECO:0000256" key="5">
    <source>
        <dbReference type="ARBA" id="ARBA00022570"/>
    </source>
</evidence>
<keyword evidence="7" id="KW-1162">Viral penetration into host cytoplasm</keyword>
<dbReference type="GO" id="GO:0005198">
    <property type="term" value="F:structural molecule activity"/>
    <property type="evidence" value="ECO:0007669"/>
    <property type="project" value="InterPro"/>
</dbReference>
<evidence type="ECO:0000256" key="10">
    <source>
        <dbReference type="ARBA" id="ARBA00022890"/>
    </source>
</evidence>
<organism evidence="13 14">
    <name type="scientific">Bluetongue virus 1</name>
    <name type="common">BTV 1</name>
    <dbReference type="NCBI Taxonomy" id="35327"/>
    <lineage>
        <taxon>Viruses</taxon>
        <taxon>Riboviria</taxon>
        <taxon>Orthornavirae</taxon>
        <taxon>Duplornaviricota</taxon>
        <taxon>Resentoviricetes</taxon>
        <taxon>Reovirales</taxon>
        <taxon>Sedoreoviridae</taxon>
        <taxon>Orbivirus</taxon>
        <taxon>Orbivirus caerulinguae</taxon>
        <taxon>Bluetongue virus</taxon>
    </lineage>
</organism>
<evidence type="ECO:0000256" key="4">
    <source>
        <dbReference type="ARBA" id="ARBA00022561"/>
    </source>
</evidence>
<comment type="subcellular location">
    <subcellularLocation>
        <location evidence="1">Virion</location>
    </subcellularLocation>
</comment>
<keyword evidence="4" id="KW-0167">Capsid protein</keyword>
<protein>
    <recommendedName>
        <fullName evidence="3">Outer capsid protein VP2</fullName>
    </recommendedName>
</protein>
<keyword evidence="9" id="KW-0946">Virion</keyword>
<dbReference type="GO" id="GO:0039625">
    <property type="term" value="C:viral inner capsid"/>
    <property type="evidence" value="ECO:0007669"/>
    <property type="project" value="UniProtKB-KW"/>
</dbReference>
<evidence type="ECO:0000313" key="14">
    <source>
        <dbReference type="Proteomes" id="UP000102147"/>
    </source>
</evidence>
<sequence>MDELGIPVYKRGFPEHLLRGYEFIIDVGTKIESVGGRHDVTKIPEMNAYDIKQESIRTALWYNPIRNDGFVLPRVLDITLRGYDERRAVVESTRHKSFHTNDQWVQWMMKDSMDAQPLKVGLDDQSRNVAHSLHNCVVKIDSKKADTMSYHVEPIEDASKGCLHTRTMMWNHLVRIETFHAAQEVAYTLKPTYDIVVHAERRDRSQPFRPGDQTLINFGRGQKVTMNHNSYDKMVEGLAHLVIRGKIPEVIRNDIASLDEICNRWIQSRHDPGEIKAYELCKILSTIGRKVLDREKEPEDEASLSIRFQEAIDNKFRQHDPERLKIFEHRNQRRDEDRFYILLMIAASDTFNTRVWWSNPYPCLRGTLIASETKLGDVYSMMRSWYDWSVRPTYTPYEKTREQEKYIYGRVNLFDFVAEPGIKIVHWEYRLNHSTREITYAQGNPCDLYPEDDDVIVTKFDDVAYGQMINEMINGGWNQEQFKMHKILKSEGNVLTIDFEKDTKLTTNEGVTMPEYFNKWIIAPMFNAKLRIKHEEIAQRQSDDPMVKRTLSPITADPIELQRLTLARFYDIRPALRGQALSRQQAQSTYDEEISKRQDYAEILKRRGIVQIPKKPCPTVTAQYTLERYALFIINILQQHVVRDCDEEAVYEHPKADHELEIFGESIVDISQVIILAFDLIFERRRRVRDVYESRHIIARIRRMRGKERLNVIAEFFPTYGGLLNGLNSATVVQNIMYLNFLPLYFLVGDNMIYSHRQWSIPLLLYTHEVMVVPLEVGSYNDRCGLIAYLEYMVFFPSKAIRFSKLNEAQPKIAREMLKYYANTTVYDGGVNYNVVTTKQLLYETYLASLCGGISDGIVWYLPITHPNKCIVAIEVSDERVPASIRAGRIRLRFPLSARHLKGVVIIQIDEEGEFTVYSEGIVSHRVCKKNLLKYMCDIILLKFSGHVFGNDEMLTKLLNV</sequence>
<evidence type="ECO:0000256" key="2">
    <source>
        <dbReference type="ARBA" id="ARBA00008722"/>
    </source>
</evidence>